<feature type="transmembrane region" description="Helical" evidence="6">
    <location>
        <begin position="12"/>
        <end position="33"/>
    </location>
</feature>
<dbReference type="OrthoDB" id="2019572at2759"/>
<dbReference type="GO" id="GO:0016020">
    <property type="term" value="C:membrane"/>
    <property type="evidence" value="ECO:0007669"/>
    <property type="project" value="UniProtKB-SubCell"/>
</dbReference>
<accession>A0A833R5P5</accession>
<dbReference type="Pfam" id="PF02485">
    <property type="entry name" value="Branch"/>
    <property type="match status" value="1"/>
</dbReference>
<comment type="caution">
    <text evidence="7">The sequence shown here is derived from an EMBL/GenBank/DDBJ whole genome shotgun (WGS) entry which is preliminary data.</text>
</comment>
<sequence>MLLLFRKNSPILTIIVIISGAVFLSYSLINSYITIWPQIYSVSTNKSISTLKVGPEYPPAFAYIISGTGGENKRIIRLLRSIYHPRNYYLLQLDAGSTEEERIELGKYVKNEPIFRNYGNVFVLGKANAVEWSGSSMVAATLHGAAVLLKLCKNWDWFINLSSFDYPLVTQDDLLDAFMSIPRDLNFIDHTSNLDWKEDARFDKILVDPSIYSRKNTKYFISTETRKTPNAFKLFTGSPWVILSRSFVEDCILGTDNLPRRLLMYFTNVVYSMEAYFQTVSCNLPDFMNKTINADLRFFLWGDPPGLDPLFLKGSNFDKMISSGAAFARRFVENEPVLDRLDKEILKRASGNFTYGKWLEHGDINSVASGPMGLKLRRLISGVIRQRSCV</sequence>
<organism evidence="7 8">
    <name type="scientific">Carex littledalei</name>
    <dbReference type="NCBI Taxonomy" id="544730"/>
    <lineage>
        <taxon>Eukaryota</taxon>
        <taxon>Viridiplantae</taxon>
        <taxon>Streptophyta</taxon>
        <taxon>Embryophyta</taxon>
        <taxon>Tracheophyta</taxon>
        <taxon>Spermatophyta</taxon>
        <taxon>Magnoliopsida</taxon>
        <taxon>Liliopsida</taxon>
        <taxon>Poales</taxon>
        <taxon>Cyperaceae</taxon>
        <taxon>Cyperoideae</taxon>
        <taxon>Cariceae</taxon>
        <taxon>Carex</taxon>
        <taxon>Carex subgen. Euthyceras</taxon>
    </lineage>
</organism>
<protein>
    <submittedName>
        <fullName evidence="7">Xylosyltransferase 1-like isoform X1</fullName>
    </submittedName>
</protein>
<evidence type="ECO:0000256" key="5">
    <source>
        <dbReference type="ARBA" id="ARBA00023180"/>
    </source>
</evidence>
<keyword evidence="8" id="KW-1185">Reference proteome</keyword>
<evidence type="ECO:0000256" key="6">
    <source>
        <dbReference type="SAM" id="Phobius"/>
    </source>
</evidence>
<dbReference type="PANTHER" id="PTHR45719">
    <property type="entry name" value="GLYCOSYLTRANSFERASE"/>
    <property type="match status" value="1"/>
</dbReference>
<keyword evidence="3 7" id="KW-0808">Transferase</keyword>
<reference evidence="7" key="1">
    <citation type="submission" date="2020-01" db="EMBL/GenBank/DDBJ databases">
        <title>Genome sequence of Kobresia littledalei, the first chromosome-level genome in the family Cyperaceae.</title>
        <authorList>
            <person name="Qu G."/>
        </authorList>
    </citation>
    <scope>NUCLEOTIDE SEQUENCE</scope>
    <source>
        <strain evidence="7">C.B.Clarke</strain>
        <tissue evidence="7">Leaf</tissue>
    </source>
</reference>
<name>A0A833R5P5_9POAL</name>
<dbReference type="GO" id="GO:0015020">
    <property type="term" value="F:glucuronosyltransferase activity"/>
    <property type="evidence" value="ECO:0007669"/>
    <property type="project" value="InterPro"/>
</dbReference>
<evidence type="ECO:0000256" key="3">
    <source>
        <dbReference type="ARBA" id="ARBA00022679"/>
    </source>
</evidence>
<proteinExistence type="predicted"/>
<dbReference type="PANTHER" id="PTHR45719:SF39">
    <property type="entry name" value="OS04G0301700 PROTEIN"/>
    <property type="match status" value="1"/>
</dbReference>
<keyword evidence="4 6" id="KW-0472">Membrane</keyword>
<dbReference type="EMBL" id="SWLB01000005">
    <property type="protein sequence ID" value="KAF3338755.1"/>
    <property type="molecule type" value="Genomic_DNA"/>
</dbReference>
<keyword evidence="2" id="KW-0328">Glycosyltransferase</keyword>
<comment type="subcellular location">
    <subcellularLocation>
        <location evidence="1">Membrane</location>
        <topology evidence="1">Single-pass type II membrane protein</topology>
    </subcellularLocation>
</comment>
<keyword evidence="5" id="KW-0325">Glycoprotein</keyword>
<evidence type="ECO:0000313" key="8">
    <source>
        <dbReference type="Proteomes" id="UP000623129"/>
    </source>
</evidence>
<dbReference type="InterPro" id="IPR003406">
    <property type="entry name" value="Glyco_trans_14"/>
</dbReference>
<gene>
    <name evidence="7" type="ORF">FCM35_KLT17592</name>
</gene>
<evidence type="ECO:0000256" key="4">
    <source>
        <dbReference type="ARBA" id="ARBA00023136"/>
    </source>
</evidence>
<evidence type="ECO:0000313" key="7">
    <source>
        <dbReference type="EMBL" id="KAF3338755.1"/>
    </source>
</evidence>
<dbReference type="Proteomes" id="UP000623129">
    <property type="component" value="Unassembled WGS sequence"/>
</dbReference>
<keyword evidence="6" id="KW-0812">Transmembrane</keyword>
<keyword evidence="6" id="KW-1133">Transmembrane helix</keyword>
<dbReference type="AlphaFoldDB" id="A0A833R5P5"/>
<evidence type="ECO:0000256" key="1">
    <source>
        <dbReference type="ARBA" id="ARBA00004606"/>
    </source>
</evidence>
<dbReference type="InterPro" id="IPR044610">
    <property type="entry name" value="GLCAT14A/B/C"/>
</dbReference>
<evidence type="ECO:0000256" key="2">
    <source>
        <dbReference type="ARBA" id="ARBA00022676"/>
    </source>
</evidence>